<sequence length="65" mass="7404">MPCTLYVTGILSIVYHLNYHLFRMSEISKSIQIICDEKGLEYETVMAAIESALGAAYRKDFGNRQ</sequence>
<evidence type="ECO:0000259" key="1">
    <source>
        <dbReference type="Pfam" id="PF08529"/>
    </source>
</evidence>
<dbReference type="GO" id="GO:0003700">
    <property type="term" value="F:DNA-binding transcription factor activity"/>
    <property type="evidence" value="ECO:0007669"/>
    <property type="project" value="InterPro"/>
</dbReference>
<dbReference type="GO" id="GO:0031554">
    <property type="term" value="P:regulation of termination of DNA-templated transcription"/>
    <property type="evidence" value="ECO:0007669"/>
    <property type="project" value="InterPro"/>
</dbReference>
<gene>
    <name evidence="2" type="ORF">COU35_05025</name>
</gene>
<dbReference type="InterPro" id="IPR013735">
    <property type="entry name" value="TF_NusA_N"/>
</dbReference>
<accession>A0A2H0TP76</accession>
<dbReference type="EMBL" id="PFCB01000034">
    <property type="protein sequence ID" value="PIR73944.1"/>
    <property type="molecule type" value="Genomic_DNA"/>
</dbReference>
<dbReference type="Proteomes" id="UP000230154">
    <property type="component" value="Unassembled WGS sequence"/>
</dbReference>
<reference evidence="3" key="1">
    <citation type="submission" date="2017-09" db="EMBL/GenBank/DDBJ databases">
        <title>Depth-based differentiation of microbial function through sediment-hosted aquifers and enrichment of novel symbionts in the deep terrestrial subsurface.</title>
        <authorList>
            <person name="Probst A.J."/>
            <person name="Ladd B."/>
            <person name="Jarett J.K."/>
            <person name="Geller-Mcgrath D.E."/>
            <person name="Sieber C.M.K."/>
            <person name="Emerson J.B."/>
            <person name="Anantharaman K."/>
            <person name="Thomas B.C."/>
            <person name="Malmstrom R."/>
            <person name="Stieglmeier M."/>
            <person name="Klingl A."/>
            <person name="Woyke T."/>
            <person name="Ryan C.M."/>
            <person name="Banfield J.F."/>
        </authorList>
    </citation>
    <scope>NUCLEOTIDE SEQUENCE [LARGE SCALE GENOMIC DNA]</scope>
</reference>
<dbReference type="AlphaFoldDB" id="A0A2H0TP76"/>
<name>A0A2H0TP76_9BACT</name>
<dbReference type="SUPFAM" id="SSF69705">
    <property type="entry name" value="Transcription factor NusA, N-terminal domain"/>
    <property type="match status" value="1"/>
</dbReference>
<dbReference type="Pfam" id="PF08529">
    <property type="entry name" value="NusA_N"/>
    <property type="match status" value="1"/>
</dbReference>
<evidence type="ECO:0000313" key="3">
    <source>
        <dbReference type="Proteomes" id="UP000230154"/>
    </source>
</evidence>
<evidence type="ECO:0000313" key="2">
    <source>
        <dbReference type="EMBL" id="PIR73944.1"/>
    </source>
</evidence>
<dbReference type="Gene3D" id="3.30.1480.10">
    <property type="entry name" value="NusA, N-terminal domain"/>
    <property type="match status" value="1"/>
</dbReference>
<protein>
    <recommendedName>
        <fullName evidence="1">Transcription factor NusA N-terminal domain-containing protein</fullName>
    </recommendedName>
</protein>
<dbReference type="InterPro" id="IPR036555">
    <property type="entry name" value="NusA_N_sf"/>
</dbReference>
<comment type="caution">
    <text evidence="2">The sequence shown here is derived from an EMBL/GenBank/DDBJ whole genome shotgun (WGS) entry which is preliminary data.</text>
</comment>
<feature type="domain" description="Transcription factor NusA N-terminal" evidence="1">
    <location>
        <begin position="26"/>
        <end position="63"/>
    </location>
</feature>
<proteinExistence type="predicted"/>
<organism evidence="2 3">
    <name type="scientific">Candidatus Magasanikbacteria bacterium CG10_big_fil_rev_8_21_14_0_10_47_10</name>
    <dbReference type="NCBI Taxonomy" id="1974652"/>
    <lineage>
        <taxon>Bacteria</taxon>
        <taxon>Candidatus Magasanikiibacteriota</taxon>
    </lineage>
</organism>
<feature type="non-terminal residue" evidence="2">
    <location>
        <position position="65"/>
    </location>
</feature>